<dbReference type="PANTHER" id="PTHR21281">
    <property type="entry name" value="CYTOCHROME B5 DOMAIN-CONTAINING PROTEIN 1"/>
    <property type="match status" value="1"/>
</dbReference>
<comment type="similarity">
    <text evidence="8">Belongs to the cytochrome b5 family.</text>
</comment>
<dbReference type="GO" id="GO:0005930">
    <property type="term" value="C:axoneme"/>
    <property type="evidence" value="ECO:0007669"/>
    <property type="project" value="UniProtKB-SubCell"/>
</dbReference>
<dbReference type="Gene3D" id="3.10.120.10">
    <property type="entry name" value="Cytochrome b5-like heme/steroid binding domain"/>
    <property type="match status" value="1"/>
</dbReference>
<name>A0A0B6XYA4_9EUPU</name>
<dbReference type="SMART" id="SM01117">
    <property type="entry name" value="Cyt-b5"/>
    <property type="match status" value="1"/>
</dbReference>
<evidence type="ECO:0000256" key="9">
    <source>
        <dbReference type="ARBA" id="ARBA00040649"/>
    </source>
</evidence>
<keyword evidence="4" id="KW-0479">Metal-binding</keyword>
<dbReference type="Pfam" id="PF00173">
    <property type="entry name" value="Cyt-b5"/>
    <property type="match status" value="1"/>
</dbReference>
<gene>
    <name evidence="12" type="primary">ORF6223</name>
</gene>
<keyword evidence="5" id="KW-0408">Iron</keyword>
<keyword evidence="2" id="KW-0963">Cytoplasm</keyword>
<evidence type="ECO:0000256" key="3">
    <source>
        <dbReference type="ARBA" id="ARBA00022617"/>
    </source>
</evidence>
<keyword evidence="6" id="KW-0206">Cytoskeleton</keyword>
<evidence type="ECO:0000256" key="8">
    <source>
        <dbReference type="ARBA" id="ARBA00038168"/>
    </source>
</evidence>
<evidence type="ECO:0000256" key="7">
    <source>
        <dbReference type="ARBA" id="ARBA00023273"/>
    </source>
</evidence>
<evidence type="ECO:0000313" key="12">
    <source>
        <dbReference type="EMBL" id="CEK49052.1"/>
    </source>
</evidence>
<dbReference type="PANTHER" id="PTHR21281:SF0">
    <property type="entry name" value="CYTOCHROME B5 DOMAIN-CONTAINING PROTEIN 1"/>
    <property type="match status" value="1"/>
</dbReference>
<keyword evidence="3" id="KW-0349">Heme</keyword>
<evidence type="ECO:0000256" key="1">
    <source>
        <dbReference type="ARBA" id="ARBA00004430"/>
    </source>
</evidence>
<feature type="domain" description="Cytochrome b5 heme-binding" evidence="11">
    <location>
        <begin position="6"/>
        <end position="72"/>
    </location>
</feature>
<evidence type="ECO:0000259" key="11">
    <source>
        <dbReference type="PROSITE" id="PS50255"/>
    </source>
</evidence>
<dbReference type="InterPro" id="IPR036400">
    <property type="entry name" value="Cyt_B5-like_heme/steroid_sf"/>
</dbReference>
<evidence type="ECO:0000256" key="6">
    <source>
        <dbReference type="ARBA" id="ARBA00023212"/>
    </source>
</evidence>
<sequence length="217" mass="25156">MVELTPKYFTTNEVSSHNTTDDLWVSFLGKVYNLTSLCEKYKGDVLLKPIIVSAGTDISHWFNSKTKDVRMHVDPQTNCIIPYCPNGRFVHIPPPYPDSGWANDFGLPWWKDDAYSVGILSNKTRLIKIINTLASQEQVIEVCSEETMTEIQVRYMKHNAHAGSYTWKYEGRNLDMTKTLQENGIQDEDDEFYELRMNEETYLHAIHLYFNDDLTEA</sequence>
<proteinExistence type="inferred from homology"/>
<comment type="function">
    <text evidence="10">Radial spoke stalk protein that binds heme under oxidizing conditions. Required for the coordinated beating of multiple cilia maybe by functioning in a redox signaling pathway.</text>
</comment>
<protein>
    <recommendedName>
        <fullName evidence="9">Cytochrome b5 domain-containing protein 1</fullName>
    </recommendedName>
</protein>
<organism evidence="12">
    <name type="scientific">Arion vulgaris</name>
    <dbReference type="NCBI Taxonomy" id="1028688"/>
    <lineage>
        <taxon>Eukaryota</taxon>
        <taxon>Metazoa</taxon>
        <taxon>Spiralia</taxon>
        <taxon>Lophotrochozoa</taxon>
        <taxon>Mollusca</taxon>
        <taxon>Gastropoda</taxon>
        <taxon>Heterobranchia</taxon>
        <taxon>Euthyneura</taxon>
        <taxon>Panpulmonata</taxon>
        <taxon>Eupulmonata</taxon>
        <taxon>Stylommatophora</taxon>
        <taxon>Helicina</taxon>
        <taxon>Arionoidea</taxon>
        <taxon>Arionidae</taxon>
        <taxon>Arion</taxon>
    </lineage>
</organism>
<accession>A0A0B6XYA4</accession>
<dbReference type="InterPro" id="IPR052320">
    <property type="entry name" value="Cytochrome_b5_domain"/>
</dbReference>
<dbReference type="SUPFAM" id="SSF55856">
    <property type="entry name" value="Cytochrome b5-like heme/steroid binding domain"/>
    <property type="match status" value="1"/>
</dbReference>
<evidence type="ECO:0000256" key="2">
    <source>
        <dbReference type="ARBA" id="ARBA00022490"/>
    </source>
</evidence>
<comment type="subcellular location">
    <subcellularLocation>
        <location evidence="1">Cytoplasm</location>
        <location evidence="1">Cytoskeleton</location>
        <location evidence="1">Cilium axoneme</location>
    </subcellularLocation>
</comment>
<reference evidence="12" key="1">
    <citation type="submission" date="2014-12" db="EMBL/GenBank/DDBJ databases">
        <title>Insight into the proteome of Arion vulgaris.</title>
        <authorList>
            <person name="Aradska J."/>
            <person name="Bulat T."/>
            <person name="Smidak R."/>
            <person name="Sarate P."/>
            <person name="Gangsoo J."/>
            <person name="Sialana F."/>
            <person name="Bilban M."/>
            <person name="Lubec G."/>
        </authorList>
    </citation>
    <scope>NUCLEOTIDE SEQUENCE</scope>
    <source>
        <tissue evidence="12">Skin</tissue>
    </source>
</reference>
<dbReference type="InterPro" id="IPR001199">
    <property type="entry name" value="Cyt_B5-like_heme/steroid-bd"/>
</dbReference>
<dbReference type="EMBL" id="HACG01002187">
    <property type="protein sequence ID" value="CEK49052.1"/>
    <property type="molecule type" value="Transcribed_RNA"/>
</dbReference>
<dbReference type="GO" id="GO:0046872">
    <property type="term" value="F:metal ion binding"/>
    <property type="evidence" value="ECO:0007669"/>
    <property type="project" value="UniProtKB-KW"/>
</dbReference>
<evidence type="ECO:0000256" key="10">
    <source>
        <dbReference type="ARBA" id="ARBA00046139"/>
    </source>
</evidence>
<evidence type="ECO:0000256" key="4">
    <source>
        <dbReference type="ARBA" id="ARBA00022723"/>
    </source>
</evidence>
<evidence type="ECO:0000256" key="5">
    <source>
        <dbReference type="ARBA" id="ARBA00023004"/>
    </source>
</evidence>
<dbReference type="AlphaFoldDB" id="A0A0B6XYA4"/>
<dbReference type="PROSITE" id="PS50255">
    <property type="entry name" value="CYTOCHROME_B5_2"/>
    <property type="match status" value="1"/>
</dbReference>
<keyword evidence="7" id="KW-0966">Cell projection</keyword>